<keyword evidence="1" id="KW-0732">Signal</keyword>
<reference evidence="3 4" key="1">
    <citation type="journal article" date="2016" name="PLoS Pathog.">
        <title>Biosynthesis of antibiotic leucinostatins in bio-control fungus Purpureocillium lilacinum and their inhibition on phytophthora revealed by genome mining.</title>
        <authorList>
            <person name="Wang G."/>
            <person name="Liu Z."/>
            <person name="Lin R."/>
            <person name="Li E."/>
            <person name="Mao Z."/>
            <person name="Ling J."/>
            <person name="Yang Y."/>
            <person name="Yin W.B."/>
            <person name="Xie B."/>
        </authorList>
    </citation>
    <scope>NUCLEOTIDE SEQUENCE [LARGE SCALE GENOMIC DNA]</scope>
    <source>
        <strain evidence="3">170</strain>
    </source>
</reference>
<dbReference type="PANTHER" id="PTHR42678:SF34">
    <property type="entry name" value="OS04G0183300 PROTEIN"/>
    <property type="match status" value="1"/>
</dbReference>
<evidence type="ECO:0000313" key="4">
    <source>
        <dbReference type="Proteomes" id="UP000078397"/>
    </source>
</evidence>
<dbReference type="AlphaFoldDB" id="A0A179FAZ9"/>
<accession>A0A179FAZ9</accession>
<dbReference type="GeneID" id="28853345"/>
<evidence type="ECO:0000259" key="2">
    <source>
        <dbReference type="Pfam" id="PF01425"/>
    </source>
</evidence>
<evidence type="ECO:0000256" key="1">
    <source>
        <dbReference type="SAM" id="SignalP"/>
    </source>
</evidence>
<evidence type="ECO:0000313" key="3">
    <source>
        <dbReference type="EMBL" id="OAQ62626.1"/>
    </source>
</evidence>
<dbReference type="Proteomes" id="UP000078397">
    <property type="component" value="Unassembled WGS sequence"/>
</dbReference>
<comment type="caution">
    <text evidence="3">The sequence shown here is derived from an EMBL/GenBank/DDBJ whole genome shotgun (WGS) entry which is preliminary data.</text>
</comment>
<organism evidence="3 4">
    <name type="scientific">Pochonia chlamydosporia 170</name>
    <dbReference type="NCBI Taxonomy" id="1380566"/>
    <lineage>
        <taxon>Eukaryota</taxon>
        <taxon>Fungi</taxon>
        <taxon>Dikarya</taxon>
        <taxon>Ascomycota</taxon>
        <taxon>Pezizomycotina</taxon>
        <taxon>Sordariomycetes</taxon>
        <taxon>Hypocreomycetidae</taxon>
        <taxon>Hypocreales</taxon>
        <taxon>Clavicipitaceae</taxon>
        <taxon>Pochonia</taxon>
    </lineage>
</organism>
<dbReference type="EMBL" id="LSBJ02000006">
    <property type="protein sequence ID" value="OAQ62626.1"/>
    <property type="molecule type" value="Genomic_DNA"/>
</dbReference>
<dbReference type="OrthoDB" id="566138at2759"/>
<dbReference type="SUPFAM" id="SSF75304">
    <property type="entry name" value="Amidase signature (AS) enzymes"/>
    <property type="match status" value="1"/>
</dbReference>
<dbReference type="InterPro" id="IPR023631">
    <property type="entry name" value="Amidase_dom"/>
</dbReference>
<dbReference type="Pfam" id="PF01425">
    <property type="entry name" value="Amidase"/>
    <property type="match status" value="1"/>
</dbReference>
<feature type="domain" description="Amidase" evidence="2">
    <location>
        <begin position="53"/>
        <end position="513"/>
    </location>
</feature>
<feature type="chain" id="PRO_5008101467" evidence="1">
    <location>
        <begin position="25"/>
        <end position="550"/>
    </location>
</feature>
<name>A0A179FAZ9_METCM</name>
<sequence>MLAGILGSIAQAACSFLALTTCASTPFEFPSLLDATLDELRFGLDSGSFTSVDLVRAYIARIDEVNGLLHAVNEINPDAISIASSKDRERLSGTALPSPLHGIPILLKDNIATDDNLNNTAGSYALLGAKAKEDSTVAAKLRKSGAIILGKANLSQWAGMRGANVSEGWSAYGGQTTGAYFPGHEPSGSSSGSAVASSVGLAWASLGTETTGSIVDPAHLNNIVGIKPTVGLTSRYLVVPISEHQDTVGPMARTVKDAAYLLSVIAGSDPKDNYTSASPFGEKPPNYVAACKKMGLKGKRLGVLKNILDLHKHVTSEPAFAVFNETLEILRAAGAEIVEDVYFPGIKPIVGHGWAGRVTGQDFLTDLPRYLANLKTNPNNITTLAELRDFTQDYPAEGFPNRATQSWDRVLSRGYNNTSPEWWSNYTTQLYYASTLGLPGALRNHSLDAMVMPTMFASQVAAMTGTPVITVPLGRAPDDTPVQQDEYGTMNLTGPNQPFGLGFAGDYFSEETLIEIAYSFEQITVMRNRVLPLIQPTTELEDVVDGRLEL</sequence>
<gene>
    <name evidence="3" type="ORF">VFPPC_11083</name>
</gene>
<dbReference type="RefSeq" id="XP_018140206.1">
    <property type="nucleotide sequence ID" value="XM_018289351.1"/>
</dbReference>
<proteinExistence type="predicted"/>
<dbReference type="Gene3D" id="3.90.1300.10">
    <property type="entry name" value="Amidase signature (AS) domain"/>
    <property type="match status" value="1"/>
</dbReference>
<dbReference type="KEGG" id="pchm:VFPPC_11083"/>
<feature type="signal peptide" evidence="1">
    <location>
        <begin position="1"/>
        <end position="24"/>
    </location>
</feature>
<protein>
    <submittedName>
        <fullName evidence="3">Glutamyl-tRNA(Gln) amidotransferase subunit A</fullName>
    </submittedName>
</protein>
<dbReference type="InterPro" id="IPR036928">
    <property type="entry name" value="AS_sf"/>
</dbReference>
<keyword evidence="4" id="KW-1185">Reference proteome</keyword>
<dbReference type="STRING" id="1380566.A0A179FAZ9"/>
<dbReference type="PANTHER" id="PTHR42678">
    <property type="entry name" value="AMIDASE"/>
    <property type="match status" value="1"/>
</dbReference>
<dbReference type="GO" id="GO:0016740">
    <property type="term" value="F:transferase activity"/>
    <property type="evidence" value="ECO:0007669"/>
    <property type="project" value="UniProtKB-KW"/>
</dbReference>